<sequence>MIARMGRPRLAGSPLKCDWQRDHYHDAHVARIWTGPIRIGPIQWLSTRPIAVRPSSAQLHANASRTVATWPGPQEFIFTSLQHTIRSTAPTGRSPTTGSMQIRMAAHQATVRMPHIRSGPARSARTPSNTAPRLDLVQTFSIGFGMLAIAAAWAMYNAFVPIKLKELAIPTAIVGVVMGIDNLCGFTVQPLCGILSDKVRTRWGRRIPFALFAIPCAAVCLMLIAAAPNAPLTIVAVVAYAVLMSTCRAPIVALMPDVTAPVQRSTANGVINFMGSIGNVLALGGGSLLYRRYGMSVTFVAGAFIMVGAIAALACLVREPAEYRTKPHDRARLPFVGWREFRDAAIPRLDLDGDARRRFRMILLVLFLYTMGSSAIETYFTLYATHDLGMDAGSASGGLVWFAVSGILFAIPAGWMGTRFGRRETMSAGLVLAMAMLAPMPWAGRAELLPWLAFAFGILWMMVLVNALPWATELGGTEHTGTLTAYYYLATSGGAAISPTLFGLIQQATGSYRWMFLYAIVGFAAALALMPFAGETGGAGLLSSARTAAGWSRDGESPAFAVA</sequence>
<dbReference type="PANTHER" id="PTHR23528:SF1">
    <property type="entry name" value="MAJOR FACILITATOR SUPERFAMILY (MFS) PROFILE DOMAIN-CONTAINING PROTEIN"/>
    <property type="match status" value="1"/>
</dbReference>
<keyword evidence="8" id="KW-1185">Reference proteome</keyword>
<name>A0A6N9Z266_9BIFI</name>
<feature type="transmembrane region" description="Helical" evidence="5">
    <location>
        <begin position="233"/>
        <end position="255"/>
    </location>
</feature>
<keyword evidence="2 5" id="KW-0812">Transmembrane</keyword>
<reference evidence="7 8" key="1">
    <citation type="submission" date="2019-10" db="EMBL/GenBank/DDBJ databases">
        <title>Bifidobacterium from non-human primates.</title>
        <authorList>
            <person name="Modesto M."/>
        </authorList>
    </citation>
    <scope>NUCLEOTIDE SEQUENCE [LARGE SCALE GENOMIC DNA]</scope>
    <source>
        <strain evidence="7 8">TRE17</strain>
    </source>
</reference>
<accession>A0A6N9Z266</accession>
<feature type="transmembrane region" description="Helical" evidence="5">
    <location>
        <begin position="267"/>
        <end position="290"/>
    </location>
</feature>
<dbReference type="Gene3D" id="1.20.1250.20">
    <property type="entry name" value="MFS general substrate transporter like domains"/>
    <property type="match status" value="2"/>
</dbReference>
<evidence type="ECO:0000256" key="3">
    <source>
        <dbReference type="ARBA" id="ARBA00022989"/>
    </source>
</evidence>
<feature type="transmembrane region" description="Helical" evidence="5">
    <location>
        <begin position="168"/>
        <end position="188"/>
    </location>
</feature>
<dbReference type="EMBL" id="WHZW01000001">
    <property type="protein sequence ID" value="NEG88414.1"/>
    <property type="molecule type" value="Genomic_DNA"/>
</dbReference>
<feature type="transmembrane region" description="Helical" evidence="5">
    <location>
        <begin position="209"/>
        <end position="227"/>
    </location>
</feature>
<feature type="transmembrane region" description="Helical" evidence="5">
    <location>
        <begin position="296"/>
        <end position="317"/>
    </location>
</feature>
<evidence type="ECO:0000256" key="2">
    <source>
        <dbReference type="ARBA" id="ARBA00022692"/>
    </source>
</evidence>
<dbReference type="InterPro" id="IPR020846">
    <property type="entry name" value="MFS_dom"/>
</dbReference>
<feature type="transmembrane region" description="Helical" evidence="5">
    <location>
        <begin position="511"/>
        <end position="533"/>
    </location>
</feature>
<feature type="transmembrane region" description="Helical" evidence="5">
    <location>
        <begin position="448"/>
        <end position="471"/>
    </location>
</feature>
<comment type="caution">
    <text evidence="7">The sequence shown here is derived from an EMBL/GenBank/DDBJ whole genome shotgun (WGS) entry which is preliminary data.</text>
</comment>
<comment type="subcellular location">
    <subcellularLocation>
        <location evidence="1">Cell membrane</location>
        <topology evidence="1">Multi-pass membrane protein</topology>
    </subcellularLocation>
</comment>
<dbReference type="InterPro" id="IPR011701">
    <property type="entry name" value="MFS"/>
</dbReference>
<evidence type="ECO:0000256" key="1">
    <source>
        <dbReference type="ARBA" id="ARBA00004651"/>
    </source>
</evidence>
<organism evidence="7 8">
    <name type="scientific">Bifidobacterium aerophilum</name>
    <dbReference type="NCBI Taxonomy" id="1798155"/>
    <lineage>
        <taxon>Bacteria</taxon>
        <taxon>Bacillati</taxon>
        <taxon>Actinomycetota</taxon>
        <taxon>Actinomycetes</taxon>
        <taxon>Bifidobacteriales</taxon>
        <taxon>Bifidobacteriaceae</taxon>
        <taxon>Bifidobacterium</taxon>
    </lineage>
</organism>
<feature type="domain" description="Major facilitator superfamily (MFS) profile" evidence="6">
    <location>
        <begin position="138"/>
        <end position="537"/>
    </location>
</feature>
<gene>
    <name evidence="7" type="ORF">GFD25_00035</name>
</gene>
<evidence type="ECO:0000259" key="6">
    <source>
        <dbReference type="PROSITE" id="PS50850"/>
    </source>
</evidence>
<dbReference type="GO" id="GO:0022857">
    <property type="term" value="F:transmembrane transporter activity"/>
    <property type="evidence" value="ECO:0007669"/>
    <property type="project" value="InterPro"/>
</dbReference>
<dbReference type="Proteomes" id="UP000469194">
    <property type="component" value="Unassembled WGS sequence"/>
</dbReference>
<dbReference type="SUPFAM" id="SSF103473">
    <property type="entry name" value="MFS general substrate transporter"/>
    <property type="match status" value="1"/>
</dbReference>
<evidence type="ECO:0000313" key="8">
    <source>
        <dbReference type="Proteomes" id="UP000469194"/>
    </source>
</evidence>
<evidence type="ECO:0000313" key="7">
    <source>
        <dbReference type="EMBL" id="NEG88414.1"/>
    </source>
</evidence>
<dbReference type="AlphaFoldDB" id="A0A6N9Z266"/>
<proteinExistence type="predicted"/>
<dbReference type="Pfam" id="PF07690">
    <property type="entry name" value="MFS_1"/>
    <property type="match status" value="1"/>
</dbReference>
<feature type="transmembrane region" description="Helical" evidence="5">
    <location>
        <begin position="136"/>
        <end position="156"/>
    </location>
</feature>
<feature type="transmembrane region" description="Helical" evidence="5">
    <location>
        <begin position="483"/>
        <end position="505"/>
    </location>
</feature>
<dbReference type="PANTHER" id="PTHR23528">
    <property type="match status" value="1"/>
</dbReference>
<keyword evidence="3 5" id="KW-1133">Transmembrane helix</keyword>
<dbReference type="PROSITE" id="PS50850">
    <property type="entry name" value="MFS"/>
    <property type="match status" value="1"/>
</dbReference>
<feature type="transmembrane region" description="Helical" evidence="5">
    <location>
        <begin position="400"/>
        <end position="418"/>
    </location>
</feature>
<evidence type="ECO:0000256" key="4">
    <source>
        <dbReference type="ARBA" id="ARBA00023136"/>
    </source>
</evidence>
<protein>
    <submittedName>
        <fullName evidence="7">MFS transporter</fullName>
    </submittedName>
</protein>
<evidence type="ECO:0000256" key="5">
    <source>
        <dbReference type="SAM" id="Phobius"/>
    </source>
</evidence>
<dbReference type="GO" id="GO:0005886">
    <property type="term" value="C:plasma membrane"/>
    <property type="evidence" value="ECO:0007669"/>
    <property type="project" value="UniProtKB-SubCell"/>
</dbReference>
<dbReference type="InterPro" id="IPR036259">
    <property type="entry name" value="MFS_trans_sf"/>
</dbReference>
<keyword evidence="4 5" id="KW-0472">Membrane</keyword>
<feature type="transmembrane region" description="Helical" evidence="5">
    <location>
        <begin position="361"/>
        <end position="380"/>
    </location>
</feature>